<feature type="domain" description="AB hydrolase-1" evidence="1">
    <location>
        <begin position="9"/>
        <end position="195"/>
    </location>
</feature>
<dbReference type="Gene3D" id="3.40.50.1820">
    <property type="entry name" value="alpha/beta hydrolase"/>
    <property type="match status" value="1"/>
</dbReference>
<comment type="caution">
    <text evidence="2">The sequence shown here is derived from an EMBL/GenBank/DDBJ whole genome shotgun (WGS) entry which is preliminary data.</text>
</comment>
<dbReference type="PANTHER" id="PTHR43433:SF4">
    <property type="entry name" value="NON-HEME CHLOROPEROXIDASE-RELATED"/>
    <property type="match status" value="1"/>
</dbReference>
<evidence type="ECO:0000259" key="1">
    <source>
        <dbReference type="Pfam" id="PF12697"/>
    </source>
</evidence>
<name>A0A4R9BJW5_9MICO</name>
<dbReference type="InterPro" id="IPR000073">
    <property type="entry name" value="AB_hydrolase_1"/>
</dbReference>
<keyword evidence="2" id="KW-0378">Hydrolase</keyword>
<gene>
    <name evidence="2" type="ORF">E3T61_16725</name>
</gene>
<dbReference type="EMBL" id="SOHM01000034">
    <property type="protein sequence ID" value="TFD85880.1"/>
    <property type="molecule type" value="Genomic_DNA"/>
</dbReference>
<dbReference type="SUPFAM" id="SSF53474">
    <property type="entry name" value="alpha/beta-Hydrolases"/>
    <property type="match status" value="1"/>
</dbReference>
<dbReference type="GO" id="GO:0016787">
    <property type="term" value="F:hydrolase activity"/>
    <property type="evidence" value="ECO:0007669"/>
    <property type="project" value="UniProtKB-KW"/>
</dbReference>
<dbReference type="Proteomes" id="UP000298468">
    <property type="component" value="Unassembled WGS sequence"/>
</dbReference>
<accession>A0A4R9BJW5</accession>
<sequence length="215" mass="23816">MVMVCAEFSGYRRLLVDRPGHGRSADVVGPWSFAQMADEMAEVLDDRNVANAHVLGWSDGAIVGLYLALRRPDLVSTLVFGGAVFHHDGWLDGVLSEEDPPQFMGESYAELSPDGADHWEVVVRKAVELHQLEPNLNLSHLANVRAPVLIIVGDDDEVKFSHLLEMYDALPNAELAVVPRSTHGLVVEKPDILARFARDLHRSDRTNGVAPLRRR</sequence>
<dbReference type="AlphaFoldDB" id="A0A4R9BJW5"/>
<protein>
    <submittedName>
        <fullName evidence="2">Alpha/beta fold hydrolase</fullName>
    </submittedName>
</protein>
<proteinExistence type="predicted"/>
<dbReference type="OrthoDB" id="7958481at2"/>
<dbReference type="InterPro" id="IPR050471">
    <property type="entry name" value="AB_hydrolase"/>
</dbReference>
<dbReference type="InterPro" id="IPR029058">
    <property type="entry name" value="AB_hydrolase_fold"/>
</dbReference>
<evidence type="ECO:0000313" key="3">
    <source>
        <dbReference type="Proteomes" id="UP000298468"/>
    </source>
</evidence>
<organism evidence="2 3">
    <name type="scientific">Cryobacterium lactosi</name>
    <dbReference type="NCBI Taxonomy" id="1259202"/>
    <lineage>
        <taxon>Bacteria</taxon>
        <taxon>Bacillati</taxon>
        <taxon>Actinomycetota</taxon>
        <taxon>Actinomycetes</taxon>
        <taxon>Micrococcales</taxon>
        <taxon>Microbacteriaceae</taxon>
        <taxon>Cryobacterium</taxon>
    </lineage>
</organism>
<evidence type="ECO:0000313" key="2">
    <source>
        <dbReference type="EMBL" id="TFD85880.1"/>
    </source>
</evidence>
<reference evidence="2 3" key="1">
    <citation type="submission" date="2019-03" db="EMBL/GenBank/DDBJ databases">
        <title>Genomics of glacier-inhabiting Cryobacterium strains.</title>
        <authorList>
            <person name="Liu Q."/>
            <person name="Xin Y.-H."/>
        </authorList>
    </citation>
    <scope>NUCLEOTIDE SEQUENCE [LARGE SCALE GENOMIC DNA]</scope>
    <source>
        <strain evidence="2 3">Sr59</strain>
    </source>
</reference>
<keyword evidence="3" id="KW-1185">Reference proteome</keyword>
<dbReference type="PANTHER" id="PTHR43433">
    <property type="entry name" value="HYDROLASE, ALPHA/BETA FOLD FAMILY PROTEIN"/>
    <property type="match status" value="1"/>
</dbReference>
<dbReference type="Pfam" id="PF12697">
    <property type="entry name" value="Abhydrolase_6"/>
    <property type="match status" value="1"/>
</dbReference>